<sequence>MPLWSSSFPGAVYKAPARWQAYALLLLPPSSFGLNVSLKSIFASLQTPPVAPRALTDMRVSSLTLRSCCSLTHCDRRPPDREHPISPQVGHQPLHHPTSPPLGALPQPHPIRR</sequence>
<accession>A0AAW0E2F1</accession>
<feature type="compositionally biased region" description="Basic and acidic residues" evidence="1">
    <location>
        <begin position="74"/>
        <end position="84"/>
    </location>
</feature>
<evidence type="ECO:0000313" key="2">
    <source>
        <dbReference type="EMBL" id="KAK7057749.1"/>
    </source>
</evidence>
<dbReference type="Proteomes" id="UP001362999">
    <property type="component" value="Unassembled WGS sequence"/>
</dbReference>
<proteinExistence type="predicted"/>
<reference evidence="2 3" key="1">
    <citation type="journal article" date="2024" name="J Genomics">
        <title>Draft genome sequencing and assembly of Favolaschia claudopus CIRM-BRFM 2984 isolated from oak limbs.</title>
        <authorList>
            <person name="Navarro D."/>
            <person name="Drula E."/>
            <person name="Chaduli D."/>
            <person name="Cazenave R."/>
            <person name="Ahrendt S."/>
            <person name="Wang J."/>
            <person name="Lipzen A."/>
            <person name="Daum C."/>
            <person name="Barry K."/>
            <person name="Grigoriev I.V."/>
            <person name="Favel A."/>
            <person name="Rosso M.N."/>
            <person name="Martin F."/>
        </authorList>
    </citation>
    <scope>NUCLEOTIDE SEQUENCE [LARGE SCALE GENOMIC DNA]</scope>
    <source>
        <strain evidence="2 3">CIRM-BRFM 2984</strain>
    </source>
</reference>
<name>A0AAW0E2F1_9AGAR</name>
<comment type="caution">
    <text evidence="2">The sequence shown here is derived from an EMBL/GenBank/DDBJ whole genome shotgun (WGS) entry which is preliminary data.</text>
</comment>
<feature type="region of interest" description="Disordered" evidence="1">
    <location>
        <begin position="74"/>
        <end position="113"/>
    </location>
</feature>
<dbReference type="EMBL" id="JAWWNJ010000004">
    <property type="protein sequence ID" value="KAK7057749.1"/>
    <property type="molecule type" value="Genomic_DNA"/>
</dbReference>
<evidence type="ECO:0000256" key="1">
    <source>
        <dbReference type="SAM" id="MobiDB-lite"/>
    </source>
</evidence>
<protein>
    <submittedName>
        <fullName evidence="2">Uncharacterized protein</fullName>
    </submittedName>
</protein>
<gene>
    <name evidence="2" type="ORF">R3P38DRAFT_2842853</name>
</gene>
<organism evidence="2 3">
    <name type="scientific">Favolaschia claudopus</name>
    <dbReference type="NCBI Taxonomy" id="2862362"/>
    <lineage>
        <taxon>Eukaryota</taxon>
        <taxon>Fungi</taxon>
        <taxon>Dikarya</taxon>
        <taxon>Basidiomycota</taxon>
        <taxon>Agaricomycotina</taxon>
        <taxon>Agaricomycetes</taxon>
        <taxon>Agaricomycetidae</taxon>
        <taxon>Agaricales</taxon>
        <taxon>Marasmiineae</taxon>
        <taxon>Mycenaceae</taxon>
        <taxon>Favolaschia</taxon>
    </lineage>
</organism>
<keyword evidence="3" id="KW-1185">Reference proteome</keyword>
<evidence type="ECO:0000313" key="3">
    <source>
        <dbReference type="Proteomes" id="UP001362999"/>
    </source>
</evidence>
<dbReference type="AlphaFoldDB" id="A0AAW0E2F1"/>